<sequence length="643" mass="72225">MTLLQMAWKNILHNLSMYVLYVFTMILAIITFLTFSVIAREVPSEVASGGFLDLSAFFTGASVILLLFITLFSWCCHAFFLKKRKQEMKLYSMLGMAKKQIGRMLFYEHLLLGVGTLVIGCLIGSALLRLFVMLLMSFMGYEGSVSVSFPASSDLGYTVIIFLGITLLTSVQSYHFSYRLKLSELFQVEGEKVEPTSSWLLVVLAFLCIGVGYRLALENILTSHIWKLLGLLLSPMVIVGLVIIGTFLLFHTVIVLLFKIVKKHKATYWNGLNMVGASQLLHRVKDNAVMLTAVAIISAVTLTVVGTTYASYSINKEYTAVSNPNSMMFINHNAQAVKQINQLIAKDTERPLAYHASVQALLTRADISTLENPFLGQEQEVALISQSMFNKLTSLQRKDEKLTLQGREAVVLTIDYSEPFGANYEGASIPLQVKGKNVELQVKEHIHDSVFNSGTASTTVVLSNDLFHKLLQKKKAERIRYELYQFKDEAHVKGLTEEIEKRLTDQDLFSSYYQEYTEGLGIFGLLLFISSFFGLVFVSAVGTLLYGKLRIEAENNRDRYQLLIKMGVTKKEITASIFRQLCILFSLPLLIGIVHSLVAMMAFSKLFTISLKGPMTVCVILYSGIYCLFFIATLRRYYKTVLS</sequence>
<dbReference type="PIRSF" id="PIRSF018968">
    <property type="entry name" value="ABC_permease_BceB"/>
    <property type="match status" value="1"/>
</dbReference>
<dbReference type="InterPro" id="IPR003838">
    <property type="entry name" value="ABC3_permease_C"/>
</dbReference>
<comment type="similarity">
    <text evidence="6">Belongs to the ABC-4 integral membrane protein family.</text>
</comment>
<dbReference type="GO" id="GO:0005886">
    <property type="term" value="C:plasma membrane"/>
    <property type="evidence" value="ECO:0007669"/>
    <property type="project" value="UniProtKB-SubCell"/>
</dbReference>
<keyword evidence="5 6" id="KW-0472">Membrane</keyword>
<dbReference type="Pfam" id="PF02687">
    <property type="entry name" value="FtsX"/>
    <property type="match status" value="1"/>
</dbReference>
<keyword evidence="6" id="KW-0813">Transport</keyword>
<keyword evidence="3 6" id="KW-0812">Transmembrane</keyword>
<feature type="transmembrane region" description="Helical" evidence="6">
    <location>
        <begin position="197"/>
        <end position="216"/>
    </location>
</feature>
<comment type="caution">
    <text evidence="8">The sequence shown here is derived from an EMBL/GenBank/DDBJ whole genome shotgun (WGS) entry which is preliminary data.</text>
</comment>
<organism evidence="8 9">
    <name type="scientific">Fictibacillus macauensis ZFHKF-1</name>
    <dbReference type="NCBI Taxonomy" id="1196324"/>
    <lineage>
        <taxon>Bacteria</taxon>
        <taxon>Bacillati</taxon>
        <taxon>Bacillota</taxon>
        <taxon>Bacilli</taxon>
        <taxon>Bacillales</taxon>
        <taxon>Fictibacillaceae</taxon>
        <taxon>Fictibacillus</taxon>
    </lineage>
</organism>
<feature type="transmembrane region" description="Helical" evidence="6">
    <location>
        <begin position="110"/>
        <end position="135"/>
    </location>
</feature>
<evidence type="ECO:0000256" key="2">
    <source>
        <dbReference type="ARBA" id="ARBA00022475"/>
    </source>
</evidence>
<evidence type="ECO:0000256" key="5">
    <source>
        <dbReference type="ARBA" id="ARBA00023136"/>
    </source>
</evidence>
<dbReference type="InterPro" id="IPR052536">
    <property type="entry name" value="ABC-4_Integral_Memb_Prot"/>
</dbReference>
<evidence type="ECO:0000256" key="4">
    <source>
        <dbReference type="ARBA" id="ARBA00022989"/>
    </source>
</evidence>
<accession>I8UHD1</accession>
<feature type="transmembrane region" description="Helical" evidence="6">
    <location>
        <begin position="288"/>
        <end position="312"/>
    </location>
</feature>
<keyword evidence="2 6" id="KW-1003">Cell membrane</keyword>
<dbReference type="STRING" id="1196324.A374_06526"/>
<evidence type="ECO:0000259" key="7">
    <source>
        <dbReference type="Pfam" id="PF02687"/>
    </source>
</evidence>
<gene>
    <name evidence="8" type="ORF">A374_06526</name>
</gene>
<proteinExistence type="inferred from homology"/>
<evidence type="ECO:0000313" key="9">
    <source>
        <dbReference type="Proteomes" id="UP000004080"/>
    </source>
</evidence>
<feature type="transmembrane region" description="Helical" evidence="6">
    <location>
        <begin position="58"/>
        <end position="81"/>
    </location>
</feature>
<dbReference type="RefSeq" id="WP_007201402.1">
    <property type="nucleotide sequence ID" value="NZ_AKKV01000022.1"/>
</dbReference>
<dbReference type="PANTHER" id="PTHR46795:SF3">
    <property type="entry name" value="ABC TRANSPORTER PERMEASE"/>
    <property type="match status" value="1"/>
</dbReference>
<evidence type="ECO:0000256" key="1">
    <source>
        <dbReference type="ARBA" id="ARBA00004651"/>
    </source>
</evidence>
<comment type="subcellular location">
    <subcellularLocation>
        <location evidence="1 6">Cell membrane</location>
        <topology evidence="1 6">Multi-pass membrane protein</topology>
    </subcellularLocation>
</comment>
<protein>
    <submittedName>
        <fullName evidence="8">ABC transporter permease</fullName>
    </submittedName>
</protein>
<evidence type="ECO:0000313" key="8">
    <source>
        <dbReference type="EMBL" id="EIT86233.1"/>
    </source>
</evidence>
<feature type="transmembrane region" description="Helical" evidence="6">
    <location>
        <begin position="581"/>
        <end position="602"/>
    </location>
</feature>
<feature type="transmembrane region" description="Helical" evidence="6">
    <location>
        <begin position="520"/>
        <end position="547"/>
    </location>
</feature>
<evidence type="ECO:0000256" key="6">
    <source>
        <dbReference type="PIRNR" id="PIRNR018968"/>
    </source>
</evidence>
<keyword evidence="4 6" id="KW-1133">Transmembrane helix</keyword>
<dbReference type="Proteomes" id="UP000004080">
    <property type="component" value="Unassembled WGS sequence"/>
</dbReference>
<dbReference type="GO" id="GO:0055085">
    <property type="term" value="P:transmembrane transport"/>
    <property type="evidence" value="ECO:0007669"/>
    <property type="project" value="UniProtKB-UniRule"/>
</dbReference>
<dbReference type="PATRIC" id="fig|1196324.3.peg.1330"/>
<feature type="transmembrane region" description="Helical" evidence="6">
    <location>
        <begin position="155"/>
        <end position="176"/>
    </location>
</feature>
<reference evidence="8 9" key="1">
    <citation type="journal article" date="2012" name="J. Bacteriol.">
        <title>Genome of Bacillus macauensis ZFHKF-1, a Long-Chain-Forming Bacterium.</title>
        <authorList>
            <person name="Cai L."/>
            <person name="Zhang T."/>
        </authorList>
    </citation>
    <scope>NUCLEOTIDE SEQUENCE [LARGE SCALE GENOMIC DNA]</scope>
    <source>
        <strain evidence="8 9">ZFHKF-1</strain>
    </source>
</reference>
<feature type="domain" description="ABC3 transporter permease C-terminal" evidence="7">
    <location>
        <begin position="61"/>
        <end position="171"/>
    </location>
</feature>
<dbReference type="EMBL" id="AKKV01000022">
    <property type="protein sequence ID" value="EIT86233.1"/>
    <property type="molecule type" value="Genomic_DNA"/>
</dbReference>
<dbReference type="OrthoDB" id="1705903at2"/>
<evidence type="ECO:0000256" key="3">
    <source>
        <dbReference type="ARBA" id="ARBA00022692"/>
    </source>
</evidence>
<dbReference type="AlphaFoldDB" id="I8UHD1"/>
<keyword evidence="9" id="KW-1185">Reference proteome</keyword>
<dbReference type="PANTHER" id="PTHR46795">
    <property type="entry name" value="ABC TRANSPORTER PERMEASE-RELATED-RELATED"/>
    <property type="match status" value="1"/>
</dbReference>
<dbReference type="eggNOG" id="COG0577">
    <property type="taxonomic scope" value="Bacteria"/>
</dbReference>
<name>I8UHD1_9BACL</name>
<feature type="transmembrane region" description="Helical" evidence="6">
    <location>
        <begin position="18"/>
        <end position="38"/>
    </location>
</feature>
<dbReference type="InterPro" id="IPR027022">
    <property type="entry name" value="ABC_permease_BceB-typ"/>
</dbReference>
<feature type="transmembrane region" description="Helical" evidence="6">
    <location>
        <begin position="614"/>
        <end position="634"/>
    </location>
</feature>
<feature type="transmembrane region" description="Helical" evidence="6">
    <location>
        <begin position="236"/>
        <end position="258"/>
    </location>
</feature>